<dbReference type="SUPFAM" id="SSF47336">
    <property type="entry name" value="ACP-like"/>
    <property type="match status" value="2"/>
</dbReference>
<dbReference type="InterPro" id="IPR016039">
    <property type="entry name" value="Thiolase-like"/>
</dbReference>
<dbReference type="InterPro" id="IPR000873">
    <property type="entry name" value="AMP-dep_synth/lig_dom"/>
</dbReference>
<evidence type="ECO:0000256" key="8">
    <source>
        <dbReference type="PROSITE-ProRule" id="PRU01363"/>
    </source>
</evidence>
<dbReference type="InterPro" id="IPR020845">
    <property type="entry name" value="AMP-binding_CS"/>
</dbReference>
<dbReference type="Pfam" id="PF02801">
    <property type="entry name" value="Ketoacyl-synt_C"/>
    <property type="match status" value="1"/>
</dbReference>
<dbReference type="InterPro" id="IPR049900">
    <property type="entry name" value="PKS_mFAS_DH"/>
</dbReference>
<dbReference type="GO" id="GO:0016874">
    <property type="term" value="F:ligase activity"/>
    <property type="evidence" value="ECO:0007669"/>
    <property type="project" value="UniProtKB-KW"/>
</dbReference>
<dbReference type="InterPro" id="IPR042099">
    <property type="entry name" value="ANL_N_sf"/>
</dbReference>
<dbReference type="Pfam" id="PF00550">
    <property type="entry name" value="PP-binding"/>
    <property type="match status" value="1"/>
</dbReference>
<dbReference type="Gene3D" id="3.30.559.30">
    <property type="entry name" value="Nonribosomal peptide synthetase, condensation domain"/>
    <property type="match status" value="1"/>
</dbReference>
<dbReference type="Pfam" id="PF07993">
    <property type="entry name" value="NAD_binding_4"/>
    <property type="match status" value="1"/>
</dbReference>
<dbReference type="Gene3D" id="3.30.300.30">
    <property type="match status" value="1"/>
</dbReference>
<dbReference type="Gene3D" id="3.40.366.10">
    <property type="entry name" value="Malonyl-Coenzyme A Acyl Carrier Protein, domain 2"/>
    <property type="match status" value="1"/>
</dbReference>
<dbReference type="SMART" id="SM00825">
    <property type="entry name" value="PKS_KS"/>
    <property type="match status" value="1"/>
</dbReference>
<feature type="active site" description="Proton acceptor; for dehydratase activity" evidence="8">
    <location>
        <position position="981"/>
    </location>
</feature>
<dbReference type="SUPFAM" id="SSF56801">
    <property type="entry name" value="Acetyl-CoA synthetase-like"/>
    <property type="match status" value="1"/>
</dbReference>
<dbReference type="GO" id="GO:0044550">
    <property type="term" value="P:secondary metabolite biosynthetic process"/>
    <property type="evidence" value="ECO:0007669"/>
    <property type="project" value="TreeGrafter"/>
</dbReference>
<dbReference type="Pfam" id="PF00501">
    <property type="entry name" value="AMP-binding"/>
    <property type="match status" value="1"/>
</dbReference>
<keyword evidence="1" id="KW-0596">Phosphopantetheine</keyword>
<dbReference type="PROSITE" id="PS52019">
    <property type="entry name" value="PKS_MFAS_DH"/>
    <property type="match status" value="1"/>
</dbReference>
<dbReference type="InterPro" id="IPR023213">
    <property type="entry name" value="CAT-like_dom_sf"/>
</dbReference>
<evidence type="ECO:0000259" key="11">
    <source>
        <dbReference type="PROSITE" id="PS52004"/>
    </source>
</evidence>
<dbReference type="InterPro" id="IPR050091">
    <property type="entry name" value="PKS_NRPS_Biosynth_Enz"/>
</dbReference>
<evidence type="ECO:0000259" key="12">
    <source>
        <dbReference type="PROSITE" id="PS52019"/>
    </source>
</evidence>
<dbReference type="GO" id="GO:0004315">
    <property type="term" value="F:3-oxoacyl-[acyl-carrier-protein] synthase activity"/>
    <property type="evidence" value="ECO:0007669"/>
    <property type="project" value="InterPro"/>
</dbReference>
<dbReference type="InterPro" id="IPR036736">
    <property type="entry name" value="ACP-like_sf"/>
</dbReference>
<feature type="domain" description="PKS/mFAS DH" evidence="12">
    <location>
        <begin position="950"/>
        <end position="1254"/>
    </location>
</feature>
<dbReference type="SUPFAM" id="SSF53335">
    <property type="entry name" value="S-adenosyl-L-methionine-dependent methyltransferases"/>
    <property type="match status" value="1"/>
</dbReference>
<dbReference type="InterPro" id="IPR036291">
    <property type="entry name" value="NAD(P)-bd_dom_sf"/>
</dbReference>
<dbReference type="Gene3D" id="3.40.50.720">
    <property type="entry name" value="NAD(P)-binding Rossmann-like Domain"/>
    <property type="match status" value="3"/>
</dbReference>
<dbReference type="InterPro" id="IPR001227">
    <property type="entry name" value="Ac_transferase_dom_sf"/>
</dbReference>
<dbReference type="Gene3D" id="3.40.50.12780">
    <property type="entry name" value="N-terminal domain of ligase-like"/>
    <property type="match status" value="1"/>
</dbReference>
<evidence type="ECO:0000256" key="9">
    <source>
        <dbReference type="SAM" id="MobiDB-lite"/>
    </source>
</evidence>
<proteinExistence type="inferred from homology"/>
<evidence type="ECO:0000256" key="7">
    <source>
        <dbReference type="ARBA" id="ARBA00029443"/>
    </source>
</evidence>
<comment type="similarity">
    <text evidence="7">In the C-terminal section; belongs to the NRP synthetase family.</text>
</comment>
<feature type="region of interest" description="N-terminal hotdog fold" evidence="8">
    <location>
        <begin position="950"/>
        <end position="1088"/>
    </location>
</feature>
<dbReference type="InterPro" id="IPR020841">
    <property type="entry name" value="PKS_Beta-ketoAc_synthase_dom"/>
</dbReference>
<dbReference type="InterPro" id="IPR057326">
    <property type="entry name" value="KR_dom"/>
</dbReference>
<dbReference type="PROSITE" id="PS50075">
    <property type="entry name" value="CARRIER"/>
    <property type="match status" value="2"/>
</dbReference>
<keyword evidence="4" id="KW-0808">Transferase</keyword>
<dbReference type="Pfam" id="PF00668">
    <property type="entry name" value="Condensation"/>
    <property type="match status" value="1"/>
</dbReference>
<dbReference type="SUPFAM" id="SSF52151">
    <property type="entry name" value="FabD/lysophospholipase-like"/>
    <property type="match status" value="1"/>
</dbReference>
<sequence length="3983" mass="436718">MSTTTYQPARLVLYSYKMPLEPIAIIGSGCRFPGQADSPAKLWELLSKPRDVLREIPADRYNAAGFYHADGLHHGSSNVRHAYTLTEDVRTFDASFFQISANEAAAIDPQQRLLLEVVYEALESGGLPVENLRGSNTAIIVGQMCADYNDILTRDMDTIPTYFATGTSRAIMANRVSYAFDWHGPSWTIDTACSSSLVAVHQAIQALRTGESRVAVAAGSNLLLGPEPYIAESKLKMLSPDGRSRMWDSSANGYARGDGVAAIVMKKLSTALEDGDRIECVIRATGVNQDGRTKGITMPSSDAQAELIRNTYKGGGLDLVKDRPQFFEAHGTGTKAGDPQEARAIFNAFFGPEAVGDQHSSLKVGSIKTIIGHTEGTAGLAGLFKASLALQHAQIPPNMHFRTLNPEIQPYWTRLQIPTELQQWPAHPGPVRRASVNSFGFGGTNAHAVLESYSTIQKKRTECTEYIIMPFVFSAQSESALADMMERIATHVRQHPNTDLVDLAWTLYLRRSLWPIRASCSGTNAMDLANTLFGSADRIRTGSQSPVVKPVSIGQAQPRVLGIFTGQGAQWPTMGRELIRSSPWLERRVDELEQALSCLPESDRPTWSLKEEMLSATAEVGEARLSQPLCTAVQILLVDCLEAAGVRFSAVVGHSSGEIGAAYAAGCISGEAAMWIAYYRGVHTAHACGRRGESGGMLAAGTSMEDARELCSLPTFAGRLTVAASNSAASVTLSGDQDAIDHAHLVFQDEKKFARPLIVDKAYHSHHMRPCAGSYGGALEALCIQVKQPRCSWYSSVYDGNRVTGVEGLKGQYWVENMCRTVLFSQALTNAIQQCDHSYHLVLEVGPHPALKGPATATIQDALKRELPYTGLLKRNSHDTKAFADAMGFIWGRFGRDALDPAALQAAFSDTDGKYQLIPNLPSYPWDHGRPFWHKSRVIHDDLFRETFPHPLLGNPQTSNPDHIQWRNILSLREIPWLRGHSLQGQTIFPASGYISMAVEASRAVVGPEHKVSLIEVLDLVIDRPITFDEEDVGVEVVVTLANIARGSQEGPDRLMTASFNCHTTAGRESQSLVMAAHGRVCVTLDTPHQDTLPSAREVFEDVIQVDGERFYNGLKELGYDYTGPFRALDYLARYLNLSTGVVYEPASDAEVLPGVLVHPAMLDASFQSVFLAYSWPGDGRLASLHVPTSIKRVQVNPELCVTAERKFHFHTESGVGVKASITGDITLSRTVGEPAAIRVEQIVVIPVVPPTAADDRALFASEIWENADLADPALIASIPSVDEDRKGRDVIILANKHLFNTDSLNTPADRFAAGIARVKSHLLAPTVALEIDPTPIKGIDSAAAEQREVSDHENIDLTILAETVNFLSQGAQDQASSHVQTLRESGLLSRYFQRGLGVVSSNNQLVRLLRRLSHRYPAMNIVELNGSNIHLTQSILQDIDPGFSSYTLGLPKLRIEDFEKAMPAKARVSISAIDYNLDVEKQGFAANQSDLIIATLVLSDTSVDDMLDTARRLLRPGGYFLLQAVGEVARFDLYSDIANTMPLTVPEWHRQLRRHGFAGIDALSPSSAGQPLSIIVSQATNERVELLRQPLLSTSSDLGVPEIVLLGGASISTLRLIENLSVHLSSKCPRITRRDSLADVADNPINALSTIICLVDLDNPVFKNLRDGTWSALKALFDRSQNILWLLRGARGSEPYCNATVGFGRTAALEMPHVNLQFLDIGDDLEAADARVIAEHALRLCLLGKEEPGAVGISSVLWSNEPELLIKESNTYIPRVIPHKAQNDRYNASRRPVVRSINPSETAVCLQTDVSGDTTIHLDHHALRVSPADNTVSVDVIYSAAQPFTLGSGEIRYLVFGRCDALNRTLFALVARLASQVSVEEELCIFHGQKHREATPADLMLTRYLAINLIIQGRLRDSFARSSVIVAFEADHISRTILSRLAQAEGDKICWATHSKSGESSDIVVHRRANDRELRASFPVRPAVVLDFSNSPHDDSQARRLSSMYNCRLIEMQRTLGAGACPLPDNNGVKALQRAYKQVHVDWTGNATPSSEHLVNLAELPQNIASPYALIDWQAQAVVAQLSPADAQSLFRADRTYLLVGLTGGLGLSLCEWMVRLGARHLVITSRNPKVDERWIQSLRHEGAVVTVVASDITQRKSIQSLYEDLKKSAPPIAGVVNGAMVLRDSSIYDMDAERMRTVLRPKVDGSRYLDLIFDARHPLDFFIMLSSLTGACGNSGQANYTAANMFMAGLAAHRKERGLAGSVIDIGAMMGVGVLVRDRTYALQVQLRDYGYLWMSEHDFHQSFAEAILSGRPDNMLESPQVLAGIRLCRSDQLGTVQWARNPRFSHCILPSNSLSSSVPGQTQSTVPLATRVAEAADGAEIREIVEDAFLRRLVTALSLPELEDTSARTRLLGQGVDELGVDSLVAVDIRSWWLRELRVDMPVLKIMGGTAIADLIVYAVKQLQPAVVEGGDHESSVEASEQIDKPSGQDERISGQIGADTASMLSTASSESEEVISTPSDSSSPSTTTSEPDTTRTEPPPVQQRTPMSYGQRRFWFLSKYLEDRTTFNITCLVRLEGAPATDALARAVHAVGMRHGALRTCFFEGDEGETWQGILPESTLALEKGSVCNYDEAVEQFHLMHAHEYNLTLGETMRIMFLAGPAQSHYLLIGYHHINMDGISLQVILKDLEAVYTGKTLDPEPLQYHEFTSWQHEQVGSNAVRSDIQYWRNELQAMPPVLPILSVSTRSTRQQMLQYAHHRVDFKVPRSLETKIKHAARKYRATSFHFYLAVFKALLYRFSASHDIVIGVADGNRNHLSGAPDSVGFFLNLLPVRLRGDGQCLFAQALEEARSQARAALAHSRAPIDVLYNELQITRSSSYTPIFQAFVNYRQGAQESLPFGDCRLEGDRYEIGKTGYDISLDVIENAQSDATIMFVTQSYLYSAEQTEVLAASFQQLLSEFSHDPEIRLDEAQPYPVADLNEAIALSQGPQYAIKWKGTLVDRVDEMIARFPARPALEEESLSLTYAEMSVRVHTIAALLLRNGVSSGWKVGVFQHPTTDWVCCMLAILRIGAVYVPFDPKLSLPRLQQVAQSCKPEAVVFHSATVKDVSELLTGQPGVIRIDIGGAKATNQTTVANQSKPDSAMFILYTSGSTGQPKGVILPHSAFAHKIETSSEMFTLSSQMAMLQQSALTFDMSVAQAFMTLCNGGRLFVLRREYRGDPTAIVDRILEHELTHTMATPSEYETWLQLGNSLPQQASALGKSRWQVLFSGGEKISDTLKHELRTLNKPDLQLQNIYGPTEVGIFSHSFQVDYRSPSGKPVPLGPANVNYSAFVVDRDLKPVPVGVPGEILITGPGIALGYLNNDDLTREKFVQFTLPQFGSVSGRDRAVRGYRTGDRGRLRPDGILDFEGRIGGDTEIKLRGLRMDLNDIECALLQAAQGWLTTVVVTAQGDADAQYLLAYVVFHRNQQQQLSAKEQRTFVDALPPRLPLPQYMWPAAMVIADSLPVNAHGKVDRRAIEALPYDVTAPVKTTDSDSSVNEAEAHLRVLWEEVLPPAAAQLHHIGPKSDFFHVGGNSMLLVKLQQSITRAFGKKVALVELFERTTLAQMATYITKPNATENPPDKVDWAQETALDANDTAAQPPQVRPRPQHQGRRTIILTGATGFLGQVLLEQLLADPSVEMIHCIAVRDPPRLSVRIPSSSTARVTIHSGDLALPACGLDSETSDRIFASADTIIHNGADVHFLKAYPVIHAVNVASTKWLAHQARTHGLAVHFVSTASVIQFAPPASISGGTGGFPATSVAAFPPPTIRAGYAASKWVSEVYLEQASQRWGVPVHIHRPTAITGPGAPEQDIFPNVVRFSRALRAVPVLRGMVAGWLDFVDVQNVARGILAWVRDEESAEGEPLARFHHHAGDVVVSVEKFEEHLKDQTGEEIQTLELADWIQQAVQGGMSPMVGEYLGFLAGQQEPIFLPLVASS</sequence>
<keyword evidence="5" id="KW-0677">Repeat</keyword>
<dbReference type="Gene3D" id="3.30.559.10">
    <property type="entry name" value="Chloramphenicol acetyltransferase-like domain"/>
    <property type="match status" value="1"/>
</dbReference>
<dbReference type="InterPro" id="IPR018201">
    <property type="entry name" value="Ketoacyl_synth_AS"/>
</dbReference>
<dbReference type="InterPro" id="IPR009081">
    <property type="entry name" value="PP-bd_ACP"/>
</dbReference>
<dbReference type="PROSITE" id="PS00455">
    <property type="entry name" value="AMP_BINDING"/>
    <property type="match status" value="1"/>
</dbReference>
<gene>
    <name evidence="13" type="ORF">BP00DRAFT_473498</name>
</gene>
<evidence type="ECO:0000256" key="3">
    <source>
        <dbReference type="ARBA" id="ARBA00022598"/>
    </source>
</evidence>
<dbReference type="SUPFAM" id="SSF53901">
    <property type="entry name" value="Thiolase-like"/>
    <property type="match status" value="1"/>
</dbReference>
<dbReference type="SUPFAM" id="SSF55048">
    <property type="entry name" value="Probable ACP-binding domain of malonyl-CoA ACP transacylase"/>
    <property type="match status" value="1"/>
</dbReference>
<accession>A0A2V5IU67</accession>
<dbReference type="GO" id="GO:0006633">
    <property type="term" value="P:fatty acid biosynthetic process"/>
    <property type="evidence" value="ECO:0007669"/>
    <property type="project" value="InterPro"/>
</dbReference>
<dbReference type="CDD" id="cd19532">
    <property type="entry name" value="C_PKS-NRPS"/>
    <property type="match status" value="1"/>
</dbReference>
<evidence type="ECO:0000256" key="1">
    <source>
        <dbReference type="ARBA" id="ARBA00022450"/>
    </source>
</evidence>
<evidence type="ECO:0000313" key="13">
    <source>
        <dbReference type="EMBL" id="PYI32190.1"/>
    </source>
</evidence>
<dbReference type="InterPro" id="IPR020807">
    <property type="entry name" value="PKS_DH"/>
</dbReference>
<keyword evidence="14" id="KW-1185">Reference proteome</keyword>
<dbReference type="GO" id="GO:0004312">
    <property type="term" value="F:fatty acid synthase activity"/>
    <property type="evidence" value="ECO:0007669"/>
    <property type="project" value="TreeGrafter"/>
</dbReference>
<dbReference type="PANTHER" id="PTHR43775:SF20">
    <property type="entry name" value="HYBRID PKS-NRPS SYNTHETASE APDA"/>
    <property type="match status" value="1"/>
</dbReference>
<feature type="region of interest" description="Disordered" evidence="9">
    <location>
        <begin position="2474"/>
        <end position="2550"/>
    </location>
</feature>
<organism evidence="13 14">
    <name type="scientific">Aspergillus indologenus CBS 114.80</name>
    <dbReference type="NCBI Taxonomy" id="1450541"/>
    <lineage>
        <taxon>Eukaryota</taxon>
        <taxon>Fungi</taxon>
        <taxon>Dikarya</taxon>
        <taxon>Ascomycota</taxon>
        <taxon>Pezizomycotina</taxon>
        <taxon>Eurotiomycetes</taxon>
        <taxon>Eurotiomycetidae</taxon>
        <taxon>Eurotiales</taxon>
        <taxon>Aspergillaceae</taxon>
        <taxon>Aspergillus</taxon>
        <taxon>Aspergillus subgen. Circumdati</taxon>
    </lineage>
</organism>
<dbReference type="Pfam" id="PF14765">
    <property type="entry name" value="PS-DH"/>
    <property type="match status" value="1"/>
</dbReference>
<dbReference type="Proteomes" id="UP000248817">
    <property type="component" value="Unassembled WGS sequence"/>
</dbReference>
<evidence type="ECO:0008006" key="15">
    <source>
        <dbReference type="Google" id="ProtNLM"/>
    </source>
</evidence>
<dbReference type="SUPFAM" id="SSF52777">
    <property type="entry name" value="CoA-dependent acyltransferases"/>
    <property type="match status" value="2"/>
</dbReference>
<dbReference type="InterPro" id="IPR014030">
    <property type="entry name" value="Ketoacyl_synth_N"/>
</dbReference>
<reference evidence="13 14" key="1">
    <citation type="submission" date="2018-02" db="EMBL/GenBank/DDBJ databases">
        <title>The genomes of Aspergillus section Nigri reveals drivers in fungal speciation.</title>
        <authorList>
            <consortium name="DOE Joint Genome Institute"/>
            <person name="Vesth T.C."/>
            <person name="Nybo J."/>
            <person name="Theobald S."/>
            <person name="Brandl J."/>
            <person name="Frisvad J.C."/>
            <person name="Nielsen K.F."/>
            <person name="Lyhne E.K."/>
            <person name="Kogle M.E."/>
            <person name="Kuo A."/>
            <person name="Riley R."/>
            <person name="Clum A."/>
            <person name="Nolan M."/>
            <person name="Lipzen A."/>
            <person name="Salamov A."/>
            <person name="Henrissat B."/>
            <person name="Wiebenga A."/>
            <person name="De vries R.P."/>
            <person name="Grigoriev I.V."/>
            <person name="Mortensen U.H."/>
            <person name="Andersen M.R."/>
            <person name="Baker S.E."/>
        </authorList>
    </citation>
    <scope>NUCLEOTIDE SEQUENCE [LARGE SCALE GENOMIC DNA]</scope>
    <source>
        <strain evidence="13 14">CBS 114.80</strain>
    </source>
</reference>
<dbReference type="GO" id="GO:0031177">
    <property type="term" value="F:phosphopantetheine binding"/>
    <property type="evidence" value="ECO:0007669"/>
    <property type="project" value="InterPro"/>
</dbReference>
<dbReference type="InterPro" id="IPR029063">
    <property type="entry name" value="SAM-dependent_MTases_sf"/>
</dbReference>
<dbReference type="Gene3D" id="1.10.1200.10">
    <property type="entry name" value="ACP-like"/>
    <property type="match status" value="1"/>
</dbReference>
<feature type="compositionally biased region" description="Low complexity" evidence="9">
    <location>
        <begin position="2520"/>
        <end position="2535"/>
    </location>
</feature>
<dbReference type="InterPro" id="IPR016035">
    <property type="entry name" value="Acyl_Trfase/lysoPLipase"/>
</dbReference>
<dbReference type="Gene3D" id="3.10.129.110">
    <property type="entry name" value="Polyketide synthase dehydratase"/>
    <property type="match status" value="1"/>
</dbReference>
<dbReference type="InterPro" id="IPR049552">
    <property type="entry name" value="PKS_DH_N"/>
</dbReference>
<evidence type="ECO:0000256" key="4">
    <source>
        <dbReference type="ARBA" id="ARBA00022679"/>
    </source>
</evidence>
<dbReference type="InterPro" id="IPR020806">
    <property type="entry name" value="PKS_PP-bd"/>
</dbReference>
<dbReference type="SMART" id="SM00822">
    <property type="entry name" value="PKS_KR"/>
    <property type="match status" value="1"/>
</dbReference>
<dbReference type="Pfam" id="PF16197">
    <property type="entry name" value="KAsynt_C_assoc"/>
    <property type="match status" value="1"/>
</dbReference>
<feature type="domain" description="Ketosynthase family 3 (KS3)" evidence="11">
    <location>
        <begin position="20"/>
        <end position="452"/>
    </location>
</feature>
<dbReference type="InterPro" id="IPR049551">
    <property type="entry name" value="PKS_DH_C"/>
</dbReference>
<dbReference type="Pfam" id="PF21089">
    <property type="entry name" value="PKS_DH_N"/>
    <property type="match status" value="1"/>
</dbReference>
<keyword evidence="3" id="KW-0436">Ligase</keyword>
<dbReference type="Pfam" id="PF08659">
    <property type="entry name" value="KR"/>
    <property type="match status" value="1"/>
</dbReference>
<dbReference type="SUPFAM" id="SSF51735">
    <property type="entry name" value="NAD(P)-binding Rossmann-fold domains"/>
    <property type="match status" value="2"/>
</dbReference>
<keyword evidence="6" id="KW-0511">Multifunctional enzyme</keyword>
<feature type="domain" description="Carrier" evidence="10">
    <location>
        <begin position="2386"/>
        <end position="2466"/>
    </location>
</feature>
<dbReference type="InterPro" id="IPR013120">
    <property type="entry name" value="FAR_NAD-bd"/>
</dbReference>
<feature type="active site" description="Proton donor; for dehydratase activity" evidence="8">
    <location>
        <position position="1164"/>
    </location>
</feature>
<name>A0A2V5IU67_9EURO</name>
<dbReference type="PANTHER" id="PTHR43775">
    <property type="entry name" value="FATTY ACID SYNTHASE"/>
    <property type="match status" value="1"/>
</dbReference>
<feature type="region of interest" description="C-terminal hotdog fold" evidence="8">
    <location>
        <begin position="1103"/>
        <end position="1254"/>
    </location>
</feature>
<feature type="compositionally biased region" description="Basic and acidic residues" evidence="9">
    <location>
        <begin position="2474"/>
        <end position="2496"/>
    </location>
</feature>
<dbReference type="Pfam" id="PF00698">
    <property type="entry name" value="Acyl_transf_1"/>
    <property type="match status" value="1"/>
</dbReference>
<dbReference type="Gene3D" id="3.40.47.10">
    <property type="match status" value="1"/>
</dbReference>
<dbReference type="InterPro" id="IPR013968">
    <property type="entry name" value="PKS_KR"/>
</dbReference>
<dbReference type="CDD" id="cd05930">
    <property type="entry name" value="A_NRPS"/>
    <property type="match status" value="1"/>
</dbReference>
<dbReference type="InterPro" id="IPR016036">
    <property type="entry name" value="Malonyl_transacylase_ACP-bd"/>
</dbReference>
<evidence type="ECO:0000256" key="5">
    <source>
        <dbReference type="ARBA" id="ARBA00022737"/>
    </source>
</evidence>
<dbReference type="InterPro" id="IPR014031">
    <property type="entry name" value="Ketoacyl_synth_C"/>
</dbReference>
<dbReference type="SMART" id="SM00826">
    <property type="entry name" value="PKS_DH"/>
    <property type="match status" value="1"/>
</dbReference>
<dbReference type="InterPro" id="IPR045851">
    <property type="entry name" value="AMP-bd_C_sf"/>
</dbReference>
<evidence type="ECO:0000259" key="10">
    <source>
        <dbReference type="PROSITE" id="PS50075"/>
    </source>
</evidence>
<dbReference type="InterPro" id="IPR032821">
    <property type="entry name" value="PKS_assoc"/>
</dbReference>
<feature type="domain" description="Carrier" evidence="10">
    <location>
        <begin position="3541"/>
        <end position="3621"/>
    </location>
</feature>
<dbReference type="PROSITE" id="PS00606">
    <property type="entry name" value="KS3_1"/>
    <property type="match status" value="1"/>
</dbReference>
<dbReference type="FunFam" id="3.40.47.10:FF:000019">
    <property type="entry name" value="Polyketide synthase type I"/>
    <property type="match status" value="1"/>
</dbReference>
<keyword evidence="2" id="KW-0597">Phosphoprotein</keyword>
<dbReference type="InterPro" id="IPR014043">
    <property type="entry name" value="Acyl_transferase_dom"/>
</dbReference>
<dbReference type="PROSITE" id="PS52004">
    <property type="entry name" value="KS3_2"/>
    <property type="match status" value="1"/>
</dbReference>
<evidence type="ECO:0000256" key="6">
    <source>
        <dbReference type="ARBA" id="ARBA00023268"/>
    </source>
</evidence>
<protein>
    <recommendedName>
        <fullName evidence="15">Hybrid NRPS/PKS enzyme</fullName>
    </recommendedName>
</protein>
<dbReference type="SMART" id="SM00827">
    <property type="entry name" value="PKS_AT"/>
    <property type="match status" value="1"/>
</dbReference>
<dbReference type="InterPro" id="IPR042104">
    <property type="entry name" value="PKS_dehydratase_sf"/>
</dbReference>
<evidence type="ECO:0000313" key="14">
    <source>
        <dbReference type="Proteomes" id="UP000248817"/>
    </source>
</evidence>
<dbReference type="CDD" id="cd00833">
    <property type="entry name" value="PKS"/>
    <property type="match status" value="1"/>
</dbReference>
<dbReference type="EMBL" id="KZ825495">
    <property type="protein sequence ID" value="PYI32190.1"/>
    <property type="molecule type" value="Genomic_DNA"/>
</dbReference>
<dbReference type="Gene3D" id="3.40.50.150">
    <property type="entry name" value="Vaccinia Virus protein VP39"/>
    <property type="match status" value="1"/>
</dbReference>
<dbReference type="Pfam" id="PF00109">
    <property type="entry name" value="ketoacyl-synt"/>
    <property type="match status" value="1"/>
</dbReference>
<dbReference type="SMART" id="SM00823">
    <property type="entry name" value="PKS_PP"/>
    <property type="match status" value="2"/>
</dbReference>
<evidence type="ECO:0000256" key="2">
    <source>
        <dbReference type="ARBA" id="ARBA00022553"/>
    </source>
</evidence>
<dbReference type="InterPro" id="IPR001242">
    <property type="entry name" value="Condensation_dom"/>
</dbReference>